<dbReference type="Proteomes" id="UP000325577">
    <property type="component" value="Linkage Group LG1"/>
</dbReference>
<proteinExistence type="inferred from homology"/>
<evidence type="ECO:0000256" key="1">
    <source>
        <dbReference type="ARBA" id="ARBA00009670"/>
    </source>
</evidence>
<dbReference type="OrthoDB" id="427480at2759"/>
<keyword evidence="2" id="KW-0472">Membrane</keyword>
<gene>
    <name evidence="4" type="ORF">F0562_003318</name>
</gene>
<dbReference type="CDD" id="cd05121">
    <property type="entry name" value="ABC1_ADCK3-like"/>
    <property type="match status" value="1"/>
</dbReference>
<evidence type="ECO:0000313" key="4">
    <source>
        <dbReference type="EMBL" id="KAA8546889.1"/>
    </source>
</evidence>
<keyword evidence="2" id="KW-0812">Transmembrane</keyword>
<dbReference type="PANTHER" id="PTHR10566:SF115">
    <property type="entry name" value="PROTEIN ACTIVITY OF BC1 COMPLEX KINASE 8, CHLOROPLASTIC"/>
    <property type="match status" value="1"/>
</dbReference>
<dbReference type="EMBL" id="CM018032">
    <property type="protein sequence ID" value="KAA8546889.1"/>
    <property type="molecule type" value="Genomic_DNA"/>
</dbReference>
<protein>
    <recommendedName>
        <fullName evidence="3">ABC1 atypical kinase-like domain-containing protein</fullName>
    </recommendedName>
</protein>
<dbReference type="GO" id="GO:0016020">
    <property type="term" value="C:membrane"/>
    <property type="evidence" value="ECO:0007669"/>
    <property type="project" value="GOC"/>
</dbReference>
<reference evidence="4 5" key="1">
    <citation type="submission" date="2019-09" db="EMBL/GenBank/DDBJ databases">
        <title>A chromosome-level genome assembly of the Chinese tupelo Nyssa sinensis.</title>
        <authorList>
            <person name="Yang X."/>
            <person name="Kang M."/>
            <person name="Yang Y."/>
            <person name="Xiong H."/>
            <person name="Wang M."/>
            <person name="Zhang Z."/>
            <person name="Wang Z."/>
            <person name="Wu H."/>
            <person name="Ma T."/>
            <person name="Liu J."/>
            <person name="Xi Z."/>
        </authorList>
    </citation>
    <scope>NUCLEOTIDE SEQUENCE [LARGE SCALE GENOMIC DNA]</scope>
    <source>
        <strain evidence="4">J267</strain>
        <tissue evidence="4">Leaf</tissue>
    </source>
</reference>
<evidence type="ECO:0000313" key="5">
    <source>
        <dbReference type="Proteomes" id="UP000325577"/>
    </source>
</evidence>
<evidence type="ECO:0000256" key="2">
    <source>
        <dbReference type="SAM" id="Phobius"/>
    </source>
</evidence>
<dbReference type="GO" id="GO:1901031">
    <property type="term" value="P:regulation of response to reactive oxygen species"/>
    <property type="evidence" value="ECO:0007669"/>
    <property type="project" value="TreeGrafter"/>
</dbReference>
<keyword evidence="2" id="KW-1133">Transmembrane helix</keyword>
<feature type="domain" description="ABC1 atypical kinase-like" evidence="3">
    <location>
        <begin position="53"/>
        <end position="287"/>
    </location>
</feature>
<name>A0A5J5BV68_9ASTE</name>
<comment type="similarity">
    <text evidence="1">Belongs to the protein kinase superfamily. ADCK protein kinase family.</text>
</comment>
<evidence type="ECO:0000259" key="3">
    <source>
        <dbReference type="Pfam" id="PF03109"/>
    </source>
</evidence>
<keyword evidence="5" id="KW-1185">Reference proteome</keyword>
<dbReference type="InterPro" id="IPR011009">
    <property type="entry name" value="Kinase-like_dom_sf"/>
</dbReference>
<feature type="transmembrane region" description="Helical" evidence="2">
    <location>
        <begin position="507"/>
        <end position="525"/>
    </location>
</feature>
<feature type="transmembrane region" description="Helical" evidence="2">
    <location>
        <begin position="481"/>
        <end position="501"/>
    </location>
</feature>
<dbReference type="Pfam" id="PF03109">
    <property type="entry name" value="ABC1"/>
    <property type="match status" value="1"/>
</dbReference>
<dbReference type="InterPro" id="IPR050154">
    <property type="entry name" value="UbiB_kinase"/>
</dbReference>
<organism evidence="4 5">
    <name type="scientific">Nyssa sinensis</name>
    <dbReference type="NCBI Taxonomy" id="561372"/>
    <lineage>
        <taxon>Eukaryota</taxon>
        <taxon>Viridiplantae</taxon>
        <taxon>Streptophyta</taxon>
        <taxon>Embryophyta</taxon>
        <taxon>Tracheophyta</taxon>
        <taxon>Spermatophyta</taxon>
        <taxon>Magnoliopsida</taxon>
        <taxon>eudicotyledons</taxon>
        <taxon>Gunneridae</taxon>
        <taxon>Pentapetalae</taxon>
        <taxon>asterids</taxon>
        <taxon>Cornales</taxon>
        <taxon>Nyssaceae</taxon>
        <taxon>Nyssa</taxon>
    </lineage>
</organism>
<dbReference type="GO" id="GO:0046467">
    <property type="term" value="P:membrane lipid biosynthetic process"/>
    <property type="evidence" value="ECO:0007669"/>
    <property type="project" value="TreeGrafter"/>
</dbReference>
<accession>A0A5J5BV68</accession>
<dbReference type="AlphaFoldDB" id="A0A5J5BV68"/>
<dbReference type="InterPro" id="IPR004147">
    <property type="entry name" value="ABC1_dom"/>
</dbReference>
<dbReference type="PANTHER" id="PTHR10566">
    <property type="entry name" value="CHAPERONE-ACTIVITY OF BC1 COMPLEX CABC1 -RELATED"/>
    <property type="match status" value="1"/>
</dbReference>
<sequence length="550" mass="62653">MTEEKKVQRRKALAKWLKENILRLGPTFIKIGQQFSTRVDILAQEYVDQLSELQDQVPPFPSDTAISIVEEELEAPLHDIFERFDYEPIAAASLGQVHRAKLKGQEVVVKVQRPGLKDLFDIDLKNLRVIAEYLQKIDPKSDGAKRDWEIDYTKEAANAELFASNFKDMAYVKVPAIFWDYTTPQVLTMEYVPGIKINRIQALDQLGVDRQRLGRYAVESYLEQILSHGFFHADPHPGNIAVDDVNGGRLIFYDFGMMGSISPNIREGLLETFYGVYEKDPDKVLQAMIQMGVLVPTGDMTAVRRTAQFFLNSFEERLVAQRKEREMATAELGFKKPLSREERIEKKKQRLAAIGEDLLAIAADQPFRFPATFTFVVRAFSVLDGIGKGLDPRFDITEIAKPYAMELLRFREAGVEVILKDFRKKWDRQSRAFYNLFRQADRVEKIVEIIQRLEQGDLKLRVRTLESERAFQRVAAVQKTIGSAVAAGSLINLATILYLNSIQMPATVAYILCAFFGFQVLFGILKVEKLLKCSIGKSGLMESEQEEPSM</sequence>
<dbReference type="SUPFAM" id="SSF56112">
    <property type="entry name" value="Protein kinase-like (PK-like)"/>
    <property type="match status" value="1"/>
</dbReference>